<evidence type="ECO:0000256" key="3">
    <source>
        <dbReference type="SAM" id="MobiDB-lite"/>
    </source>
</evidence>
<dbReference type="InterPro" id="IPR051228">
    <property type="entry name" value="NADPH_Oxidase/PX-Domain"/>
</dbReference>
<dbReference type="PANTHER" id="PTHR15706">
    <property type="entry name" value="SH3 MULTIPLE DOMAIN"/>
    <property type="match status" value="1"/>
</dbReference>
<dbReference type="InterPro" id="IPR001683">
    <property type="entry name" value="PX_dom"/>
</dbReference>
<dbReference type="GO" id="GO:0035091">
    <property type="term" value="F:phosphatidylinositol binding"/>
    <property type="evidence" value="ECO:0007669"/>
    <property type="project" value="InterPro"/>
</dbReference>
<reference evidence="6" key="2">
    <citation type="submission" date="2025-08" db="UniProtKB">
        <authorList>
            <consortium name="Ensembl"/>
        </authorList>
    </citation>
    <scope>IDENTIFICATION</scope>
</reference>
<dbReference type="GeneID" id="110502905"/>
<protein>
    <submittedName>
        <fullName evidence="6">NADPH oxidase organizer 1b</fullName>
    </submittedName>
</protein>
<evidence type="ECO:0000259" key="4">
    <source>
        <dbReference type="PROSITE" id="PS50002"/>
    </source>
</evidence>
<dbReference type="SMART" id="SM00326">
    <property type="entry name" value="SH3"/>
    <property type="match status" value="2"/>
</dbReference>
<feature type="domain" description="SH3" evidence="4">
    <location>
        <begin position="239"/>
        <end position="298"/>
    </location>
</feature>
<dbReference type="CDD" id="cd12024">
    <property type="entry name" value="SH3_NoxO1_2"/>
    <property type="match status" value="1"/>
</dbReference>
<dbReference type="InterPro" id="IPR001452">
    <property type="entry name" value="SH3_domain"/>
</dbReference>
<dbReference type="PROSITE" id="PS50002">
    <property type="entry name" value="SH3"/>
    <property type="match status" value="2"/>
</dbReference>
<keyword evidence="1 2" id="KW-0728">SH3 domain</keyword>
<feature type="region of interest" description="Disordered" evidence="3">
    <location>
        <begin position="349"/>
        <end position="494"/>
    </location>
</feature>
<dbReference type="AlphaFoldDB" id="A0A8C7R862"/>
<dbReference type="Pfam" id="PF00787">
    <property type="entry name" value="PX"/>
    <property type="match status" value="1"/>
</dbReference>
<keyword evidence="7" id="KW-1185">Reference proteome</keyword>
<dbReference type="SUPFAM" id="SSF64268">
    <property type="entry name" value="PX domain"/>
    <property type="match status" value="1"/>
</dbReference>
<dbReference type="PROSITE" id="PS50195">
    <property type="entry name" value="PX"/>
    <property type="match status" value="1"/>
</dbReference>
<dbReference type="GO" id="GO:0005737">
    <property type="term" value="C:cytoplasm"/>
    <property type="evidence" value="ECO:0007669"/>
    <property type="project" value="TreeGrafter"/>
</dbReference>
<organism evidence="6 7">
    <name type="scientific">Oncorhynchus mykiss</name>
    <name type="common">Rainbow trout</name>
    <name type="synonym">Salmo gairdneri</name>
    <dbReference type="NCBI Taxonomy" id="8022"/>
    <lineage>
        <taxon>Eukaryota</taxon>
        <taxon>Metazoa</taxon>
        <taxon>Chordata</taxon>
        <taxon>Craniata</taxon>
        <taxon>Vertebrata</taxon>
        <taxon>Euteleostomi</taxon>
        <taxon>Actinopterygii</taxon>
        <taxon>Neopterygii</taxon>
        <taxon>Teleostei</taxon>
        <taxon>Protacanthopterygii</taxon>
        <taxon>Salmoniformes</taxon>
        <taxon>Salmonidae</taxon>
        <taxon>Salmoninae</taxon>
        <taxon>Oncorhynchus</taxon>
    </lineage>
</organism>
<feature type="domain" description="PX" evidence="5">
    <location>
        <begin position="1"/>
        <end position="130"/>
    </location>
</feature>
<dbReference type="OrthoDB" id="10255964at2759"/>
<dbReference type="Pfam" id="PF14604">
    <property type="entry name" value="SH3_9"/>
    <property type="match status" value="1"/>
</dbReference>
<evidence type="ECO:0000313" key="7">
    <source>
        <dbReference type="Proteomes" id="UP000694395"/>
    </source>
</evidence>
<feature type="compositionally biased region" description="Low complexity" evidence="3">
    <location>
        <begin position="408"/>
        <end position="425"/>
    </location>
</feature>
<dbReference type="Gene3D" id="2.30.30.40">
    <property type="entry name" value="SH3 Domains"/>
    <property type="match status" value="2"/>
</dbReference>
<feature type="domain" description="SH3" evidence="4">
    <location>
        <begin position="165"/>
        <end position="227"/>
    </location>
</feature>
<dbReference type="SMART" id="SM00312">
    <property type="entry name" value="PX"/>
    <property type="match status" value="1"/>
</dbReference>
<proteinExistence type="predicted"/>
<sequence>MGDQMRYATSAQIIGVIYREKFQVKMFMISILWSDESEVIVYRSFLDLKEFHRQLKKRFFLENPFRKRDRVIPKFRATAMRRKIQEKGPCWLMRRMNLLENYCNDLLRCDPSVTRSSEVTLFFMPKDHDLQADFTKNSIMMLPSKEGVGNMSGQRLSVGNRTHAFVSQSYRCVGPYNTKDTKNRPFKVALDERLDVLIKDPAGWWLVENEDKQLAWFPAPYLEMCEAEEDEDEMNGIPLGGTLYCAVRSYSTNNNDEVPVPIGSVVEVLRKSDDGWWFIGYNGRMGYVPSMYLQPYNNPRSGLHTLQRKLHSSSLNQATHMNSSILNLASSGGSQSSNRYPATMYEETELKEHTTEPRGNPYRAPHLQKTRSLELLSETRLGMAVPPSQREREDLESKPNPAIRKSTISGAESSISDFSSSGIESLGRSIRAYSSSEEDPLSPPHSTKSSPEPGERNSGRSRPDESLSSSSRPEAGSCKMPTTAPRVPTRPRAHEILTRCTTMTRKAALASRGEFSLQDPIQTHKKGWQQW</sequence>
<reference evidence="6" key="1">
    <citation type="submission" date="2020-07" db="EMBL/GenBank/DDBJ databases">
        <title>A long reads based de novo assembly of the rainbow trout Arlee double haploid line genome.</title>
        <authorList>
            <person name="Gao G."/>
            <person name="Palti Y."/>
        </authorList>
    </citation>
    <scope>NUCLEOTIDE SEQUENCE [LARGE SCALE GENOMIC DNA]</scope>
</reference>
<dbReference type="GO" id="GO:0042554">
    <property type="term" value="P:superoxide anion generation"/>
    <property type="evidence" value="ECO:0007669"/>
    <property type="project" value="TreeGrafter"/>
</dbReference>
<dbReference type="InterPro" id="IPR036871">
    <property type="entry name" value="PX_dom_sf"/>
</dbReference>
<dbReference type="Ensembl" id="ENSOMYT00000051767.2">
    <property type="protein sequence ID" value="ENSOMYP00000047584.2"/>
    <property type="gene ID" value="ENSOMYG00000021685.2"/>
</dbReference>
<evidence type="ECO:0000256" key="2">
    <source>
        <dbReference type="PROSITE-ProRule" id="PRU00192"/>
    </source>
</evidence>
<dbReference type="FunFam" id="2.30.30.40:FF:000233">
    <property type="entry name" value="NADPH oxidase organizer 1"/>
    <property type="match status" value="1"/>
</dbReference>
<accession>A0A8C7R862</accession>
<feature type="compositionally biased region" description="Basic and acidic residues" evidence="3">
    <location>
        <begin position="453"/>
        <end position="465"/>
    </location>
</feature>
<reference evidence="6" key="3">
    <citation type="submission" date="2025-09" db="UniProtKB">
        <authorList>
            <consortium name="Ensembl"/>
        </authorList>
    </citation>
    <scope>IDENTIFICATION</scope>
</reference>
<dbReference type="GO" id="GO:0016176">
    <property type="term" value="F:superoxide-generating NADPH oxidase activator activity"/>
    <property type="evidence" value="ECO:0007669"/>
    <property type="project" value="TreeGrafter"/>
</dbReference>
<dbReference type="GeneTree" id="ENSGT00940000158812"/>
<evidence type="ECO:0000256" key="1">
    <source>
        <dbReference type="ARBA" id="ARBA00022443"/>
    </source>
</evidence>
<dbReference type="KEGG" id="omy:110502905"/>
<feature type="compositionally biased region" description="Low complexity" evidence="3">
    <location>
        <begin position="466"/>
        <end position="487"/>
    </location>
</feature>
<evidence type="ECO:0000259" key="5">
    <source>
        <dbReference type="PROSITE" id="PS50195"/>
    </source>
</evidence>
<dbReference type="FunFam" id="2.30.30.40:FF:000219">
    <property type="entry name" value="NADPH oxidase organizer 1"/>
    <property type="match status" value="1"/>
</dbReference>
<name>A0A8C7R862_ONCMY</name>
<dbReference type="RefSeq" id="XP_021436924.2">
    <property type="nucleotide sequence ID" value="XM_021581249.2"/>
</dbReference>
<dbReference type="Proteomes" id="UP000694395">
    <property type="component" value="Chromosome 23"/>
</dbReference>
<dbReference type="InterPro" id="IPR036028">
    <property type="entry name" value="SH3-like_dom_sf"/>
</dbReference>
<dbReference type="SUPFAM" id="SSF50044">
    <property type="entry name" value="SH3-domain"/>
    <property type="match status" value="2"/>
</dbReference>
<dbReference type="PANTHER" id="PTHR15706:SF10">
    <property type="entry name" value="NADPH OXIDASE ORGANIZER 1"/>
    <property type="match status" value="1"/>
</dbReference>
<dbReference type="Gene3D" id="3.30.1520.10">
    <property type="entry name" value="Phox-like domain"/>
    <property type="match status" value="1"/>
</dbReference>
<dbReference type="CDD" id="cd12023">
    <property type="entry name" value="SH3_NoxO1_1"/>
    <property type="match status" value="1"/>
</dbReference>
<dbReference type="InterPro" id="IPR035758">
    <property type="entry name" value="NoxO1_SH3_2"/>
</dbReference>
<evidence type="ECO:0000313" key="6">
    <source>
        <dbReference type="Ensembl" id="ENSOMYP00000047584.2"/>
    </source>
</evidence>